<evidence type="ECO:0000256" key="2">
    <source>
        <dbReference type="ARBA" id="ARBA00022786"/>
    </source>
</evidence>
<dbReference type="InterPro" id="IPR016135">
    <property type="entry name" value="UBQ-conjugating_enzyme/RWD"/>
</dbReference>
<dbReference type="Proteomes" id="UP001515480">
    <property type="component" value="Unassembled WGS sequence"/>
</dbReference>
<feature type="active site" description="Glycyl thioester intermediate" evidence="3">
    <location>
        <position position="88"/>
    </location>
</feature>
<sequence length="157" mass="17598">MVSSRLLKEYRELQNSKRDPEIGLQLVDESDIFVWKADLQGPSGTPYEGGTFELSLKCPKNYPLVPPKVTFVTQIFHPNVLFKTGEICLDILKPDAWTPAWTLMSVCRAVTALLSHPEADSPLNCDCGNLIRNGDMRGYKSMARMYTLLHAAQKLPS</sequence>
<evidence type="ECO:0000256" key="3">
    <source>
        <dbReference type="PROSITE-ProRule" id="PRU10133"/>
    </source>
</evidence>
<dbReference type="CDD" id="cd23812">
    <property type="entry name" value="UBCc_ScPEX4-like"/>
    <property type="match status" value="1"/>
</dbReference>
<protein>
    <recommendedName>
        <fullName evidence="5">UBC core domain-containing protein</fullName>
    </recommendedName>
</protein>
<dbReference type="InterPro" id="IPR050113">
    <property type="entry name" value="Ub_conjugating_enzyme"/>
</dbReference>
<comment type="caution">
    <text evidence="6">The sequence shown here is derived from an EMBL/GenBank/DDBJ whole genome shotgun (WGS) entry which is preliminary data.</text>
</comment>
<keyword evidence="1" id="KW-0808">Transferase</keyword>
<comment type="similarity">
    <text evidence="4">Belongs to the ubiquitin-conjugating enzyme family.</text>
</comment>
<keyword evidence="2 4" id="KW-0833">Ubl conjugation pathway</keyword>
<dbReference type="GO" id="GO:0005524">
    <property type="term" value="F:ATP binding"/>
    <property type="evidence" value="ECO:0007669"/>
    <property type="project" value="UniProtKB-UniRule"/>
</dbReference>
<dbReference type="SMART" id="SM00212">
    <property type="entry name" value="UBCc"/>
    <property type="match status" value="1"/>
</dbReference>
<organism evidence="6 7">
    <name type="scientific">Prymnesium parvum</name>
    <name type="common">Toxic golden alga</name>
    <dbReference type="NCBI Taxonomy" id="97485"/>
    <lineage>
        <taxon>Eukaryota</taxon>
        <taxon>Haptista</taxon>
        <taxon>Haptophyta</taxon>
        <taxon>Prymnesiophyceae</taxon>
        <taxon>Prymnesiales</taxon>
        <taxon>Prymnesiaceae</taxon>
        <taxon>Prymnesium</taxon>
    </lineage>
</organism>
<keyword evidence="4" id="KW-0067">ATP-binding</keyword>
<name>A0AB34JWV3_PRYPA</name>
<evidence type="ECO:0000259" key="5">
    <source>
        <dbReference type="PROSITE" id="PS50127"/>
    </source>
</evidence>
<dbReference type="SUPFAM" id="SSF54495">
    <property type="entry name" value="UBC-like"/>
    <property type="match status" value="1"/>
</dbReference>
<keyword evidence="7" id="KW-1185">Reference proteome</keyword>
<evidence type="ECO:0000313" key="6">
    <source>
        <dbReference type="EMBL" id="KAL1525387.1"/>
    </source>
</evidence>
<dbReference type="InterPro" id="IPR023313">
    <property type="entry name" value="UBQ-conjugating_AS"/>
</dbReference>
<dbReference type="InterPro" id="IPR000608">
    <property type="entry name" value="UBC"/>
</dbReference>
<accession>A0AB34JWV3</accession>
<evidence type="ECO:0000313" key="7">
    <source>
        <dbReference type="Proteomes" id="UP001515480"/>
    </source>
</evidence>
<gene>
    <name evidence="6" type="ORF">AB1Y20_020246</name>
</gene>
<dbReference type="AlphaFoldDB" id="A0AB34JWV3"/>
<evidence type="ECO:0000256" key="1">
    <source>
        <dbReference type="ARBA" id="ARBA00022679"/>
    </source>
</evidence>
<keyword evidence="4" id="KW-0547">Nucleotide-binding</keyword>
<evidence type="ECO:0000256" key="4">
    <source>
        <dbReference type="RuleBase" id="RU362109"/>
    </source>
</evidence>
<dbReference type="EMBL" id="JBGBPQ010000004">
    <property type="protein sequence ID" value="KAL1525387.1"/>
    <property type="molecule type" value="Genomic_DNA"/>
</dbReference>
<dbReference type="PROSITE" id="PS50127">
    <property type="entry name" value="UBC_2"/>
    <property type="match status" value="1"/>
</dbReference>
<dbReference type="PROSITE" id="PS00183">
    <property type="entry name" value="UBC_1"/>
    <property type="match status" value="1"/>
</dbReference>
<reference evidence="6 7" key="1">
    <citation type="journal article" date="2024" name="Science">
        <title>Giant polyketide synthase enzymes in the biosynthesis of giant marine polyether toxins.</title>
        <authorList>
            <person name="Fallon T.R."/>
            <person name="Shende V.V."/>
            <person name="Wierzbicki I.H."/>
            <person name="Pendleton A.L."/>
            <person name="Watervoot N.F."/>
            <person name="Auber R.P."/>
            <person name="Gonzalez D.J."/>
            <person name="Wisecaver J.H."/>
            <person name="Moore B.S."/>
        </authorList>
    </citation>
    <scope>NUCLEOTIDE SEQUENCE [LARGE SCALE GENOMIC DNA]</scope>
    <source>
        <strain evidence="6 7">12B1</strain>
    </source>
</reference>
<dbReference type="PANTHER" id="PTHR24067">
    <property type="entry name" value="UBIQUITIN-CONJUGATING ENZYME E2"/>
    <property type="match status" value="1"/>
</dbReference>
<dbReference type="Pfam" id="PF00179">
    <property type="entry name" value="UQ_con"/>
    <property type="match status" value="1"/>
</dbReference>
<dbReference type="GO" id="GO:0016740">
    <property type="term" value="F:transferase activity"/>
    <property type="evidence" value="ECO:0007669"/>
    <property type="project" value="UniProtKB-KW"/>
</dbReference>
<dbReference type="Gene3D" id="3.10.110.10">
    <property type="entry name" value="Ubiquitin Conjugating Enzyme"/>
    <property type="match status" value="1"/>
</dbReference>
<proteinExistence type="inferred from homology"/>
<feature type="domain" description="UBC core" evidence="5">
    <location>
        <begin position="1"/>
        <end position="152"/>
    </location>
</feature>